<evidence type="ECO:0000259" key="2">
    <source>
        <dbReference type="Pfam" id="PF13511"/>
    </source>
</evidence>
<feature type="region of interest" description="Disordered" evidence="1">
    <location>
        <begin position="78"/>
        <end position="101"/>
    </location>
</feature>
<dbReference type="Gene3D" id="2.60.40.10">
    <property type="entry name" value="Immunoglobulins"/>
    <property type="match status" value="1"/>
</dbReference>
<reference evidence="3" key="1">
    <citation type="submission" date="2023-07" db="EMBL/GenBank/DDBJ databases">
        <title>Gilvimarinus algae sp. nov., isolated from the surface of Kelp.</title>
        <authorList>
            <person name="Sun Y.Y."/>
            <person name="Gong Y."/>
            <person name="Du Z.J."/>
        </authorList>
    </citation>
    <scope>NUCLEOTIDE SEQUENCE</scope>
    <source>
        <strain evidence="3">SDUM040014</strain>
    </source>
</reference>
<comment type="caution">
    <text evidence="3">The sequence shown here is derived from an EMBL/GenBank/DDBJ whole genome shotgun (WGS) entry which is preliminary data.</text>
</comment>
<evidence type="ECO:0000313" key="4">
    <source>
        <dbReference type="Proteomes" id="UP001168380"/>
    </source>
</evidence>
<dbReference type="Proteomes" id="UP001168380">
    <property type="component" value="Unassembled WGS sequence"/>
</dbReference>
<proteinExistence type="predicted"/>
<feature type="compositionally biased region" description="Acidic residues" evidence="1">
    <location>
        <begin position="89"/>
        <end position="101"/>
    </location>
</feature>
<organism evidence="3 4">
    <name type="scientific">Gilvimarinus algae</name>
    <dbReference type="NCBI Taxonomy" id="3058037"/>
    <lineage>
        <taxon>Bacteria</taxon>
        <taxon>Pseudomonadati</taxon>
        <taxon>Pseudomonadota</taxon>
        <taxon>Gammaproteobacteria</taxon>
        <taxon>Cellvibrionales</taxon>
        <taxon>Cellvibrionaceae</taxon>
        <taxon>Gilvimarinus</taxon>
    </lineage>
</organism>
<dbReference type="Pfam" id="PF13511">
    <property type="entry name" value="DUF4124"/>
    <property type="match status" value="1"/>
</dbReference>
<dbReference type="RefSeq" id="WP_302710764.1">
    <property type="nucleotide sequence ID" value="NZ_JAULRT010000027.1"/>
</dbReference>
<gene>
    <name evidence="3" type="ORF">QWI16_00560</name>
</gene>
<keyword evidence="4" id="KW-1185">Reference proteome</keyword>
<feature type="domain" description="DUF4124" evidence="2">
    <location>
        <begin position="33"/>
        <end position="79"/>
    </location>
</feature>
<accession>A0ABT8T9S3</accession>
<sequence>MTGPFFFVGERVIFKAHSALTDPTMTRTLLLLIACLSFGARAEVYKSVDKYGNVTYTDDPSKAARSGETTEKVQVRPTNLVPGGKPIDLTDETQEEPEQEYPDYQVQIVSPTNEYTVTAGQRDLVIAVSTQVPLQAGHRFAYYMDGERLNTTTLNNHSIREIFRGQHTLRVDVVDADDQTITSSESVTVFVHRPSIN</sequence>
<evidence type="ECO:0000256" key="1">
    <source>
        <dbReference type="SAM" id="MobiDB-lite"/>
    </source>
</evidence>
<protein>
    <submittedName>
        <fullName evidence="3">DUF4124 domain-containing protein</fullName>
    </submittedName>
</protein>
<dbReference type="EMBL" id="JAULRT010000027">
    <property type="protein sequence ID" value="MDO3380640.1"/>
    <property type="molecule type" value="Genomic_DNA"/>
</dbReference>
<dbReference type="InterPro" id="IPR025392">
    <property type="entry name" value="DUF4124"/>
</dbReference>
<evidence type="ECO:0000313" key="3">
    <source>
        <dbReference type="EMBL" id="MDO3380640.1"/>
    </source>
</evidence>
<name>A0ABT8T9S3_9GAMM</name>
<dbReference type="InterPro" id="IPR013783">
    <property type="entry name" value="Ig-like_fold"/>
</dbReference>